<evidence type="ECO:0000256" key="1">
    <source>
        <dbReference type="ARBA" id="ARBA00004651"/>
    </source>
</evidence>
<keyword evidence="5 8" id="KW-0812">Transmembrane</keyword>
<evidence type="ECO:0000256" key="4">
    <source>
        <dbReference type="ARBA" id="ARBA00022475"/>
    </source>
</evidence>
<dbReference type="Pfam" id="PF01925">
    <property type="entry name" value="TauE"/>
    <property type="match status" value="1"/>
</dbReference>
<evidence type="ECO:0000256" key="3">
    <source>
        <dbReference type="ARBA" id="ARBA00022448"/>
    </source>
</evidence>
<keyword evidence="3" id="KW-0813">Transport</keyword>
<feature type="transmembrane region" description="Helical" evidence="8">
    <location>
        <begin position="106"/>
        <end position="123"/>
    </location>
</feature>
<protein>
    <recommendedName>
        <fullName evidence="8">Probable membrane transporter protein</fullName>
    </recommendedName>
</protein>
<evidence type="ECO:0000256" key="2">
    <source>
        <dbReference type="ARBA" id="ARBA00009142"/>
    </source>
</evidence>
<dbReference type="InterPro" id="IPR052017">
    <property type="entry name" value="TSUP"/>
</dbReference>
<evidence type="ECO:0000256" key="5">
    <source>
        <dbReference type="ARBA" id="ARBA00022692"/>
    </source>
</evidence>
<evidence type="ECO:0000256" key="6">
    <source>
        <dbReference type="ARBA" id="ARBA00022989"/>
    </source>
</evidence>
<feature type="transmembrane region" description="Helical" evidence="8">
    <location>
        <begin position="50"/>
        <end position="69"/>
    </location>
</feature>
<dbReference type="EMBL" id="CP019124">
    <property type="protein sequence ID" value="APX88429.1"/>
    <property type="molecule type" value="Genomic_DNA"/>
</dbReference>
<feature type="transmembrane region" description="Helical" evidence="8">
    <location>
        <begin position="135"/>
        <end position="155"/>
    </location>
</feature>
<dbReference type="RefSeq" id="WP_076978453.1">
    <property type="nucleotide sequence ID" value="NZ_CP019124.1"/>
</dbReference>
<feature type="transmembrane region" description="Helical" evidence="8">
    <location>
        <begin position="81"/>
        <end position="100"/>
    </location>
</feature>
<dbReference type="PANTHER" id="PTHR30269">
    <property type="entry name" value="TRANSMEMBRANE PROTEIN YFCA"/>
    <property type="match status" value="1"/>
</dbReference>
<accession>A0A1U7DEV5</accession>
<organism evidence="9 10">
    <name type="scientific">Brevirhabdus pacifica</name>
    <dbReference type="NCBI Taxonomy" id="1267768"/>
    <lineage>
        <taxon>Bacteria</taxon>
        <taxon>Pseudomonadati</taxon>
        <taxon>Pseudomonadota</taxon>
        <taxon>Alphaproteobacteria</taxon>
        <taxon>Rhodobacterales</taxon>
        <taxon>Paracoccaceae</taxon>
        <taxon>Brevirhabdus</taxon>
    </lineage>
</organism>
<sequence>MSAVFDLGPSFLMLLAAGAAAGGFINGLAGFGTALFALGFWLQIMTPVEAVAIAVVMSVLSGLQGVWIVRHSMLENPRRLARFLLPAIFGIPLGVALLTVLDARSLKIFIGAFLLLYGGFFTLRRSLPKFERPAPVIEGVIGFFGGILGGAASLSGSLPTMYLSMRPWTKSETRAVLQPFNVTVLALTTGAFALQGAYDAQALLRIMVALPVTMVFAQVGIMVFKRLSDGQFRRLLIAMMFLSGLVLLAREFL</sequence>
<evidence type="ECO:0000313" key="9">
    <source>
        <dbReference type="EMBL" id="APX88429.1"/>
    </source>
</evidence>
<gene>
    <name evidence="9" type="ORF">BV394_00690</name>
</gene>
<dbReference type="Proteomes" id="UP000187266">
    <property type="component" value="Chromosome"/>
</dbReference>
<comment type="similarity">
    <text evidence="2 8">Belongs to the 4-toluene sulfonate uptake permease (TSUP) (TC 2.A.102) family.</text>
</comment>
<dbReference type="InterPro" id="IPR002781">
    <property type="entry name" value="TM_pro_TauE-like"/>
</dbReference>
<dbReference type="AlphaFoldDB" id="A0A1U7DEV5"/>
<comment type="subcellular location">
    <subcellularLocation>
        <location evidence="1 8">Cell membrane</location>
        <topology evidence="1 8">Multi-pass membrane protein</topology>
    </subcellularLocation>
</comment>
<keyword evidence="10" id="KW-1185">Reference proteome</keyword>
<dbReference type="PANTHER" id="PTHR30269:SF37">
    <property type="entry name" value="MEMBRANE TRANSPORTER PROTEIN"/>
    <property type="match status" value="1"/>
</dbReference>
<keyword evidence="7 8" id="KW-0472">Membrane</keyword>
<evidence type="ECO:0000256" key="8">
    <source>
        <dbReference type="RuleBase" id="RU363041"/>
    </source>
</evidence>
<feature type="transmembrane region" description="Helical" evidence="8">
    <location>
        <begin position="12"/>
        <end position="44"/>
    </location>
</feature>
<dbReference type="OrthoDB" id="8421744at2"/>
<proteinExistence type="inferred from homology"/>
<accession>A0A2M9DH55</accession>
<name>A0A1U7DEV5_9RHOB</name>
<feature type="transmembrane region" description="Helical" evidence="8">
    <location>
        <begin position="175"/>
        <end position="194"/>
    </location>
</feature>
<keyword evidence="6 8" id="KW-1133">Transmembrane helix</keyword>
<reference evidence="9 10" key="1">
    <citation type="submission" date="2017-01" db="EMBL/GenBank/DDBJ databases">
        <title>Genomic analysis of Xuhuaishuia manganoxidans DY6-4.</title>
        <authorList>
            <person name="Wang X."/>
        </authorList>
    </citation>
    <scope>NUCLEOTIDE SEQUENCE [LARGE SCALE GENOMIC DNA]</scope>
    <source>
        <strain evidence="9 10">DY6-4</strain>
    </source>
</reference>
<feature type="transmembrane region" description="Helical" evidence="8">
    <location>
        <begin position="206"/>
        <end position="225"/>
    </location>
</feature>
<keyword evidence="4 8" id="KW-1003">Cell membrane</keyword>
<dbReference type="STRING" id="1267768.BV394_00690"/>
<evidence type="ECO:0000256" key="7">
    <source>
        <dbReference type="ARBA" id="ARBA00023136"/>
    </source>
</evidence>
<evidence type="ECO:0000313" key="10">
    <source>
        <dbReference type="Proteomes" id="UP000187266"/>
    </source>
</evidence>
<dbReference type="GO" id="GO:0005886">
    <property type="term" value="C:plasma membrane"/>
    <property type="evidence" value="ECO:0007669"/>
    <property type="project" value="UniProtKB-SubCell"/>
</dbReference>